<evidence type="ECO:0000313" key="2">
    <source>
        <dbReference type="EMBL" id="ODV87962.1"/>
    </source>
</evidence>
<dbReference type="InterPro" id="IPR011989">
    <property type="entry name" value="ARM-like"/>
</dbReference>
<dbReference type="PANTHER" id="PTHR12658:SF0">
    <property type="entry name" value="TUBULIN-SPECIFIC CHAPERONE D"/>
    <property type="match status" value="1"/>
</dbReference>
<dbReference type="OrthoDB" id="10253476at2759"/>
<dbReference type="SUPFAM" id="SSF48371">
    <property type="entry name" value="ARM repeat"/>
    <property type="match status" value="1"/>
</dbReference>
<evidence type="ECO:0000259" key="1">
    <source>
        <dbReference type="Pfam" id="PF25767"/>
    </source>
</evidence>
<feature type="domain" description="Tubulin-folding cofactor D ARM repeats" evidence="1">
    <location>
        <begin position="310"/>
        <end position="500"/>
    </location>
</feature>
<organism evidence="2 3">
    <name type="scientific">[Candida] arabinofermentans NRRL YB-2248</name>
    <dbReference type="NCBI Taxonomy" id="983967"/>
    <lineage>
        <taxon>Eukaryota</taxon>
        <taxon>Fungi</taxon>
        <taxon>Dikarya</taxon>
        <taxon>Ascomycota</taxon>
        <taxon>Saccharomycotina</taxon>
        <taxon>Pichiomycetes</taxon>
        <taxon>Pichiales</taxon>
        <taxon>Pichiaceae</taxon>
        <taxon>Ogataea</taxon>
        <taxon>Ogataea/Candida clade</taxon>
    </lineage>
</organism>
<evidence type="ECO:0000313" key="3">
    <source>
        <dbReference type="Proteomes" id="UP000094801"/>
    </source>
</evidence>
<protein>
    <recommendedName>
        <fullName evidence="1">Tubulin-folding cofactor D ARM repeats domain-containing protein</fullName>
    </recommendedName>
</protein>
<proteinExistence type="predicted"/>
<dbReference type="PANTHER" id="PTHR12658">
    <property type="entry name" value="BETA-TUBULIN COFACTOR D"/>
    <property type="match status" value="1"/>
</dbReference>
<gene>
    <name evidence="2" type="ORF">CANARDRAFT_20688</name>
</gene>
<dbReference type="Pfam" id="PF25767">
    <property type="entry name" value="ARM_TBCD_2nd"/>
    <property type="match status" value="1"/>
</dbReference>
<name>A0A1E4T891_9ASCO</name>
<dbReference type="GO" id="GO:0007023">
    <property type="term" value="P:post-chaperonin tubulin folding pathway"/>
    <property type="evidence" value="ECO:0007669"/>
    <property type="project" value="InterPro"/>
</dbReference>
<dbReference type="GO" id="GO:0048487">
    <property type="term" value="F:beta-tubulin binding"/>
    <property type="evidence" value="ECO:0007669"/>
    <property type="project" value="InterPro"/>
</dbReference>
<dbReference type="EMBL" id="KV453847">
    <property type="protein sequence ID" value="ODV87962.1"/>
    <property type="molecule type" value="Genomic_DNA"/>
</dbReference>
<dbReference type="Proteomes" id="UP000094801">
    <property type="component" value="Unassembled WGS sequence"/>
</dbReference>
<accession>A0A1E4T891</accession>
<sequence>MEVEEIRISKIANELLSDIELKLNDILSVSQKFDENGIRIDPDQTKVNELISTIEQFQPSPQLIDSKLRCLVDSLISAYIEVGLTLSSSATPSESTQHSLASVIGKVFYTLTKVRGVKTVSNCLTSDIYLVTKVLDKLIILDNLANFDQWQERYLLIVWLSVLILVPFPMASLSESLPSVVYELCFNSLKSNGKENDACSLLLSRMLSRNDCVEYLDQFIIENFQSVGWQDQSVVSQVGLLKVINYLLKLSTTQVIKRYYSRVMILICNEIGGDNGGVGTGGSTSTAVLRYYVKLLGKLGSMFCKSGGWDDVERALDLLIGLLGYGDSIIRYSVAKQISKISLQLPERQMVSDVISAVLNELDVPSLDTKSNANELNLQLDIDGETINIERFHGVLLTLGEFSRLRLLSSESACLAISLLHRTLFVEQHKLTHAVGSSVRDASCFVSWAISKKYKTEDLRPEIWTTLFQDLLLTCSYDRDLMIRRAAAAAIQELIGRHGDLILSCLVPNGKQINVYKIKLIELLDYTALGQLGKSFGISLSITEVLAGLMKTEFIRDLTERGIVNSNYEVRKRSAETLKRFLKLDEPSTSYIDAVLNSLVERYQVKPDSGLLYAIAELLPLSHSTPNFDLFHNLLSKIKFNYHTDPFYKGEEYIYLLYQLLYFRDEFQITTSELESIFIISRMNHEEVTNKFIMMTERLNKIPAEYLKKWMYFIKNGNHMTAKSVGYSSVLMTHLLDELVLLIEDVNADAELRSNLLGSISQHIKRNGIVDSVLFGRLIQAFDDYTITTRGDVGRFIRTSMIELVWENLAAFKACGETTLAKVELKLVRLAGEVMDTIRLKSLKLLLHLRGYEAMYIEYASTNQITYDCESTDDLLFLKASDYHSFLLELYLDKYLNDELVSFEFWKGYSFSAGSTSASASTANASIYSFIKQWTCLNDDQKNLILGYLLRILKIDKDANSKGTSKIKLERYNKAQSACLNFWCNLLELNLNIPTSFELRGLFVRTYNLTLGSSNMARLNTSIRLFTTIFLKDPRNYGDCKKRLGWLSTKHPIMKIRTVASNALEEIEIEEKRI</sequence>
<dbReference type="InterPro" id="IPR058033">
    <property type="entry name" value="ARM_TBCD_2nd"/>
</dbReference>
<dbReference type="GO" id="GO:0005096">
    <property type="term" value="F:GTPase activator activity"/>
    <property type="evidence" value="ECO:0007669"/>
    <property type="project" value="InterPro"/>
</dbReference>
<dbReference type="STRING" id="983967.A0A1E4T891"/>
<dbReference type="GO" id="GO:0007021">
    <property type="term" value="P:tubulin complex assembly"/>
    <property type="evidence" value="ECO:0007669"/>
    <property type="project" value="InterPro"/>
</dbReference>
<dbReference type="AlphaFoldDB" id="A0A1E4T891"/>
<dbReference type="Gene3D" id="1.25.10.10">
    <property type="entry name" value="Leucine-rich Repeat Variant"/>
    <property type="match status" value="1"/>
</dbReference>
<keyword evidence="3" id="KW-1185">Reference proteome</keyword>
<dbReference type="InterPro" id="IPR033162">
    <property type="entry name" value="TBCD"/>
</dbReference>
<dbReference type="GO" id="GO:0000226">
    <property type="term" value="P:microtubule cytoskeleton organization"/>
    <property type="evidence" value="ECO:0007669"/>
    <property type="project" value="TreeGrafter"/>
</dbReference>
<dbReference type="InterPro" id="IPR016024">
    <property type="entry name" value="ARM-type_fold"/>
</dbReference>
<dbReference type="Pfam" id="PF23579">
    <property type="entry name" value="ARM_TBCD"/>
    <property type="match status" value="1"/>
</dbReference>
<reference evidence="3" key="1">
    <citation type="submission" date="2016-04" db="EMBL/GenBank/DDBJ databases">
        <title>Comparative genomics of biotechnologically important yeasts.</title>
        <authorList>
            <consortium name="DOE Joint Genome Institute"/>
            <person name="Riley R."/>
            <person name="Haridas S."/>
            <person name="Wolfe K.H."/>
            <person name="Lopes M.R."/>
            <person name="Hittinger C.T."/>
            <person name="Goker M."/>
            <person name="Salamov A."/>
            <person name="Wisecaver J."/>
            <person name="Long T.M."/>
            <person name="Aerts A.L."/>
            <person name="Barry K."/>
            <person name="Choi C."/>
            <person name="Clum A."/>
            <person name="Coughlan A.Y."/>
            <person name="Deshpande S."/>
            <person name="Douglass A.P."/>
            <person name="Hanson S.J."/>
            <person name="Klenk H.-P."/>
            <person name="Labutti K."/>
            <person name="Lapidus A."/>
            <person name="Lindquist E."/>
            <person name="Lipzen A."/>
            <person name="Meier-Kolthoff J.P."/>
            <person name="Ohm R.A."/>
            <person name="Otillar R.P."/>
            <person name="Pangilinan J."/>
            <person name="Peng Y."/>
            <person name="Rokas A."/>
            <person name="Rosa C.A."/>
            <person name="Scheuner C."/>
            <person name="Sibirny A.A."/>
            <person name="Slot J.C."/>
            <person name="Stielow J.B."/>
            <person name="Sun H."/>
            <person name="Kurtzman C.P."/>
            <person name="Blackwell M."/>
            <person name="Grigoriev I.V."/>
            <person name="Jeffries T.W."/>
        </authorList>
    </citation>
    <scope>NUCLEOTIDE SEQUENCE [LARGE SCALE GENOMIC DNA]</scope>
    <source>
        <strain evidence="3">NRRL YB-2248</strain>
    </source>
</reference>